<reference evidence="12" key="3">
    <citation type="submission" date="2025-09" db="UniProtKB">
        <authorList>
            <consortium name="Ensembl"/>
        </authorList>
    </citation>
    <scope>IDENTIFICATION</scope>
</reference>
<keyword evidence="13" id="KW-1185">Reference proteome</keyword>
<dbReference type="KEGG" id="loc:107078021"/>
<keyword evidence="6" id="KW-0272">Extracellular matrix</keyword>
<evidence type="ECO:0000256" key="7">
    <source>
        <dbReference type="ARBA" id="ARBA00022641"/>
    </source>
</evidence>
<dbReference type="Ensembl" id="ENSLOCT00000019385.1">
    <property type="protein sequence ID" value="ENSLOCP00000019353.1"/>
    <property type="gene ID" value="ENSLOCG00000015722.1"/>
</dbReference>
<comment type="subcellular location">
    <subcellularLocation>
        <location evidence="2">Secreted</location>
        <location evidence="2">Extracellular space</location>
        <location evidence="2">Extracellular matrix</location>
    </subcellularLocation>
</comment>
<evidence type="ECO:0000256" key="10">
    <source>
        <dbReference type="SAM" id="MobiDB-lite"/>
    </source>
</evidence>
<evidence type="ECO:0000256" key="1">
    <source>
        <dbReference type="ARBA" id="ARBA00002111"/>
    </source>
</evidence>
<feature type="compositionally biased region" description="Basic and acidic residues" evidence="10">
    <location>
        <begin position="67"/>
        <end position="85"/>
    </location>
</feature>
<dbReference type="eggNOG" id="ENOG502S1J9">
    <property type="taxonomic scope" value="Eukaryota"/>
</dbReference>
<keyword evidence="5" id="KW-0964">Secreted</keyword>
<evidence type="ECO:0000313" key="13">
    <source>
        <dbReference type="Proteomes" id="UP000018468"/>
    </source>
</evidence>
<dbReference type="GeneID" id="107078021"/>
<dbReference type="OrthoDB" id="8907123at2759"/>
<accession>W5NFE4</accession>
<keyword evidence="7" id="KW-0765">Sulfation</keyword>
<dbReference type="InParanoid" id="W5NFE4"/>
<reference evidence="13" key="1">
    <citation type="submission" date="2011-12" db="EMBL/GenBank/DDBJ databases">
        <title>The Draft Genome of Lepisosteus oculatus.</title>
        <authorList>
            <consortium name="The Broad Institute Genome Assembly &amp; Analysis Group"/>
            <consortium name="Computational R&amp;D Group"/>
            <consortium name="and Sequencing Platform"/>
            <person name="Di Palma F."/>
            <person name="Alfoldi J."/>
            <person name="Johnson J."/>
            <person name="Berlin A."/>
            <person name="Gnerre S."/>
            <person name="Jaffe D."/>
            <person name="MacCallum I."/>
            <person name="Young S."/>
            <person name="Walker B.J."/>
            <person name="Lander E.S."/>
            <person name="Lindblad-Toh K."/>
        </authorList>
    </citation>
    <scope>NUCLEOTIDE SEQUENCE [LARGE SCALE GENOMIC DNA]</scope>
</reference>
<dbReference type="RefSeq" id="XP_015207957.1">
    <property type="nucleotide sequence ID" value="XM_015352471.2"/>
</dbReference>
<dbReference type="Bgee" id="ENSLOCG00000015722">
    <property type="expression patterns" value="Expressed in larva and 10 other cell types or tissues"/>
</dbReference>
<dbReference type="EMBL" id="AHAT01016199">
    <property type="status" value="NOT_ANNOTATED_CDS"/>
    <property type="molecule type" value="Genomic_DNA"/>
</dbReference>
<keyword evidence="8 11" id="KW-0732">Signal</keyword>
<evidence type="ECO:0000313" key="12">
    <source>
        <dbReference type="Ensembl" id="ENSLOCP00000019353.1"/>
    </source>
</evidence>
<dbReference type="EMBL" id="AHAT01016198">
    <property type="status" value="NOT_ANNOTATED_CDS"/>
    <property type="molecule type" value="Genomic_DNA"/>
</dbReference>
<organism evidence="12 13">
    <name type="scientific">Lepisosteus oculatus</name>
    <name type="common">Spotted gar</name>
    <dbReference type="NCBI Taxonomy" id="7918"/>
    <lineage>
        <taxon>Eukaryota</taxon>
        <taxon>Metazoa</taxon>
        <taxon>Chordata</taxon>
        <taxon>Craniata</taxon>
        <taxon>Vertebrata</taxon>
        <taxon>Euteleostomi</taxon>
        <taxon>Actinopterygii</taxon>
        <taxon>Neopterygii</taxon>
        <taxon>Holostei</taxon>
        <taxon>Semionotiformes</taxon>
        <taxon>Lepisosteidae</taxon>
        <taxon>Lepisosteus</taxon>
    </lineage>
</organism>
<reference evidence="12" key="2">
    <citation type="submission" date="2025-08" db="UniProtKB">
        <authorList>
            <consortium name="Ensembl"/>
        </authorList>
    </citation>
    <scope>IDENTIFICATION</scope>
</reference>
<evidence type="ECO:0000256" key="2">
    <source>
        <dbReference type="ARBA" id="ARBA00004498"/>
    </source>
</evidence>
<feature type="chain" id="PRO_5004867656" description="Unique cartilage matrix-associated protein" evidence="11">
    <location>
        <begin position="28"/>
        <end position="138"/>
    </location>
</feature>
<dbReference type="PANTHER" id="PTHR28647">
    <property type="entry name" value="UNIQUE CARTILAGE MATRIX-ASSOCIATED PROTEIN"/>
    <property type="match status" value="1"/>
</dbReference>
<keyword evidence="9" id="KW-0175">Coiled coil</keyword>
<dbReference type="Pfam" id="PF17085">
    <property type="entry name" value="UCMA"/>
    <property type="match status" value="1"/>
</dbReference>
<dbReference type="EMBL" id="AHAT01016200">
    <property type="status" value="NOT_ANNOTATED_CDS"/>
    <property type="molecule type" value="Genomic_DNA"/>
</dbReference>
<dbReference type="GeneTree" id="ENSGT00390000011492"/>
<dbReference type="PANTHER" id="PTHR28647:SF2">
    <property type="entry name" value="UNIQUE CARTILAGE MATRIX-ASSOCIATED PROTEIN"/>
    <property type="match status" value="1"/>
</dbReference>
<dbReference type="STRING" id="7918.ENSLOCP00000019353"/>
<dbReference type="AlphaFoldDB" id="W5NFE4"/>
<dbReference type="CTD" id="100037325"/>
<name>W5NFE4_LEPOC</name>
<dbReference type="FunCoup" id="W5NFE4">
    <property type="interactions" value="659"/>
</dbReference>
<evidence type="ECO:0000256" key="6">
    <source>
        <dbReference type="ARBA" id="ARBA00022530"/>
    </source>
</evidence>
<protein>
    <recommendedName>
        <fullName evidence="4">Unique cartilage matrix-associated protein</fullName>
    </recommendedName>
</protein>
<sequence>MLWTRIILLSFLATVLILAIAREAGSAAVRDDNTDVKPKNAEKLKRIFMPESDASSFFKRRGKRSTKSRDEVNAEHRQRLAADERRREYYEEQRNEYENFVEEERDEQYERTREKTEQWREFHYDGLSPSYYYNRHYN</sequence>
<dbReference type="InterPro" id="IPR031386">
    <property type="entry name" value="UCMA"/>
</dbReference>
<dbReference type="OMA" id="TMLQEGT"/>
<dbReference type="HOGENOM" id="CLU_153982_0_0_1"/>
<comment type="function">
    <text evidence="1">May be involved in the negative control of osteogenic differentiation of osteochondrogenic precursor cells in peripheral zones of fetal cartilage and at the cartilage-bone interface.</text>
</comment>
<feature type="region of interest" description="Disordered" evidence="10">
    <location>
        <begin position="56"/>
        <end position="85"/>
    </location>
</feature>
<feature type="signal peptide" evidence="11">
    <location>
        <begin position="1"/>
        <end position="27"/>
    </location>
</feature>
<dbReference type="GO" id="GO:0045667">
    <property type="term" value="P:regulation of osteoblast differentiation"/>
    <property type="evidence" value="ECO:0007669"/>
    <property type="project" value="InterPro"/>
</dbReference>
<dbReference type="Proteomes" id="UP000018468">
    <property type="component" value="Linkage group LG8"/>
</dbReference>
<dbReference type="GO" id="GO:0048706">
    <property type="term" value="P:embryonic skeletal system development"/>
    <property type="evidence" value="ECO:0000318"/>
    <property type="project" value="GO_Central"/>
</dbReference>
<dbReference type="GO" id="GO:0031012">
    <property type="term" value="C:extracellular matrix"/>
    <property type="evidence" value="ECO:0000318"/>
    <property type="project" value="GO_Central"/>
</dbReference>
<evidence type="ECO:0000256" key="9">
    <source>
        <dbReference type="ARBA" id="ARBA00023054"/>
    </source>
</evidence>
<evidence type="ECO:0000256" key="11">
    <source>
        <dbReference type="SAM" id="SignalP"/>
    </source>
</evidence>
<proteinExistence type="inferred from homology"/>
<evidence type="ECO:0000256" key="4">
    <source>
        <dbReference type="ARBA" id="ARBA00013765"/>
    </source>
</evidence>
<evidence type="ECO:0000256" key="3">
    <source>
        <dbReference type="ARBA" id="ARBA00011000"/>
    </source>
</evidence>
<evidence type="ECO:0000256" key="8">
    <source>
        <dbReference type="ARBA" id="ARBA00022729"/>
    </source>
</evidence>
<comment type="similarity">
    <text evidence="3">Belongs to the UCMA family.</text>
</comment>
<evidence type="ECO:0000256" key="5">
    <source>
        <dbReference type="ARBA" id="ARBA00022525"/>
    </source>
</evidence>